<proteinExistence type="inferred from homology"/>
<evidence type="ECO:0000313" key="4">
    <source>
        <dbReference type="EMBL" id="CAI5710536.1"/>
    </source>
</evidence>
<dbReference type="GO" id="GO:0016226">
    <property type="term" value="P:iron-sulfur cluster assembly"/>
    <property type="evidence" value="ECO:0007669"/>
    <property type="project" value="InterPro"/>
</dbReference>
<evidence type="ECO:0000256" key="1">
    <source>
        <dbReference type="ARBA" id="ARBA00008183"/>
    </source>
</evidence>
<comment type="caution">
    <text evidence="4">The sequence shown here is derived from an EMBL/GenBank/DDBJ whole genome shotgun (WGS) entry which is preliminary data.</text>
</comment>
<dbReference type="GO" id="GO:0008199">
    <property type="term" value="F:ferric iron binding"/>
    <property type="evidence" value="ECO:0007669"/>
    <property type="project" value="InterPro"/>
</dbReference>
<sequence>MLLRVLMKRICRLTLVQTREKITVPTSGSTGRHRRLKPKISTDKFAALSTEFFDRVQNAMEPLHPPINDKFHLQRDGNGELVICTNAQAFKIKVLSSKQQIELLSPVSGLRTYHWNAMTKRWEDVADSHDIEGLLTRDLMRFCAGIPLF</sequence>
<dbReference type="Proteomes" id="UP001162029">
    <property type="component" value="Unassembled WGS sequence"/>
</dbReference>
<dbReference type="AlphaFoldDB" id="A0AAV0T1J2"/>
<dbReference type="GO" id="GO:0006826">
    <property type="term" value="P:iron ion transport"/>
    <property type="evidence" value="ECO:0007669"/>
    <property type="project" value="UniProtKB-KW"/>
</dbReference>
<reference evidence="4" key="1">
    <citation type="submission" date="2022-12" db="EMBL/GenBank/DDBJ databases">
        <authorList>
            <person name="Webb A."/>
        </authorList>
    </citation>
    <scope>NUCLEOTIDE SEQUENCE</scope>
    <source>
        <strain evidence="4">Pd1</strain>
    </source>
</reference>
<gene>
    <name evidence="4" type="ORF">PDE001_LOCUS457</name>
</gene>
<dbReference type="Pfam" id="PF01491">
    <property type="entry name" value="Frataxin_Cyay"/>
    <property type="match status" value="1"/>
</dbReference>
<protein>
    <submittedName>
        <fullName evidence="4">Uncharacterized protein</fullName>
    </submittedName>
</protein>
<dbReference type="InterPro" id="IPR036524">
    <property type="entry name" value="Frataxin/CyaY_sf"/>
</dbReference>
<evidence type="ECO:0000313" key="5">
    <source>
        <dbReference type="Proteomes" id="UP001162029"/>
    </source>
</evidence>
<dbReference type="PROSITE" id="PS50810">
    <property type="entry name" value="FRATAXIN_2"/>
    <property type="match status" value="1"/>
</dbReference>
<dbReference type="SMART" id="SM01219">
    <property type="entry name" value="Frataxin_Cyay"/>
    <property type="match status" value="1"/>
</dbReference>
<evidence type="ECO:0000256" key="2">
    <source>
        <dbReference type="ARBA" id="ARBA00022496"/>
    </source>
</evidence>
<keyword evidence="2" id="KW-0813">Transport</keyword>
<dbReference type="InterPro" id="IPR002908">
    <property type="entry name" value="Frataxin/CyaY"/>
</dbReference>
<keyword evidence="3" id="KW-0408">Iron</keyword>
<comment type="similarity">
    <text evidence="1">Belongs to the frataxin family.</text>
</comment>
<keyword evidence="2" id="KW-0406">Ion transport</keyword>
<accession>A0AAV0T1J2</accession>
<name>A0AAV0T1J2_9STRA</name>
<keyword evidence="2" id="KW-0410">Iron transport</keyword>
<keyword evidence="5" id="KW-1185">Reference proteome</keyword>
<dbReference type="GO" id="GO:0005737">
    <property type="term" value="C:cytoplasm"/>
    <property type="evidence" value="ECO:0007669"/>
    <property type="project" value="UniProtKB-ARBA"/>
</dbReference>
<evidence type="ECO:0000256" key="3">
    <source>
        <dbReference type="ARBA" id="ARBA00023004"/>
    </source>
</evidence>
<dbReference type="EMBL" id="CANTFM010000075">
    <property type="protein sequence ID" value="CAI5710536.1"/>
    <property type="molecule type" value="Genomic_DNA"/>
</dbReference>
<organism evidence="4 5">
    <name type="scientific">Peronospora destructor</name>
    <dbReference type="NCBI Taxonomy" id="86335"/>
    <lineage>
        <taxon>Eukaryota</taxon>
        <taxon>Sar</taxon>
        <taxon>Stramenopiles</taxon>
        <taxon>Oomycota</taxon>
        <taxon>Peronosporomycetes</taxon>
        <taxon>Peronosporales</taxon>
        <taxon>Peronosporaceae</taxon>
        <taxon>Peronospora</taxon>
    </lineage>
</organism>
<dbReference type="Gene3D" id="3.30.920.10">
    <property type="entry name" value="Frataxin/CyaY"/>
    <property type="match status" value="1"/>
</dbReference>